<evidence type="ECO:0000313" key="2">
    <source>
        <dbReference type="Proteomes" id="UP000284579"/>
    </source>
</evidence>
<name>A0A3R6D7I3_9FIRM</name>
<organism evidence="1 2">
    <name type="scientific">Coprococcus comes</name>
    <dbReference type="NCBI Taxonomy" id="410072"/>
    <lineage>
        <taxon>Bacteria</taxon>
        <taxon>Bacillati</taxon>
        <taxon>Bacillota</taxon>
        <taxon>Clostridia</taxon>
        <taxon>Lachnospirales</taxon>
        <taxon>Lachnospiraceae</taxon>
        <taxon>Coprococcus</taxon>
    </lineage>
</organism>
<dbReference type="RefSeq" id="WP_118199339.1">
    <property type="nucleotide sequence ID" value="NZ_QRHO01000018.1"/>
</dbReference>
<gene>
    <name evidence="1" type="ORF">DW656_12230</name>
</gene>
<accession>A0A3R6D7I3</accession>
<evidence type="ECO:0000313" key="1">
    <source>
        <dbReference type="EMBL" id="RHF82044.1"/>
    </source>
</evidence>
<dbReference type="InterPro" id="IPR025530">
    <property type="entry name" value="DUF4417"/>
</dbReference>
<proteinExistence type="predicted"/>
<reference evidence="1 2" key="1">
    <citation type="submission" date="2018-08" db="EMBL/GenBank/DDBJ databases">
        <title>A genome reference for cultivated species of the human gut microbiota.</title>
        <authorList>
            <person name="Zou Y."/>
            <person name="Xue W."/>
            <person name="Luo G."/>
        </authorList>
    </citation>
    <scope>NUCLEOTIDE SEQUENCE [LARGE SCALE GENOMIC DNA]</scope>
    <source>
        <strain evidence="1 2">AM23-3</strain>
    </source>
</reference>
<dbReference type="EMBL" id="QRHO01000018">
    <property type="protein sequence ID" value="RHF82044.1"/>
    <property type="molecule type" value="Genomic_DNA"/>
</dbReference>
<dbReference type="Pfam" id="PF14386">
    <property type="entry name" value="DUF4417"/>
    <property type="match status" value="1"/>
</dbReference>
<protein>
    <submittedName>
        <fullName evidence="1">DUF4417 domain-containing protein</fullName>
    </submittedName>
</protein>
<dbReference type="Proteomes" id="UP000284579">
    <property type="component" value="Unassembled WGS sequence"/>
</dbReference>
<comment type="caution">
    <text evidence="1">The sequence shown here is derived from an EMBL/GenBank/DDBJ whole genome shotgun (WGS) entry which is preliminary data.</text>
</comment>
<sequence length="208" mass="24423">MYREMKNYENQQKYIFDGVGQYGIPKIEPTSYKECKFIGFNYANTCKKPDGKGVHFFLDDYQFLRLWTHPDKYIPMLSKFDCVMSPDFSTYTDFPKALQIYNHFRKHWLGAYMQMYGIDVIPTISWSDRESFEWCFDGEPVGSVVAVSSVGVMNSKERKALFMDGYNEMLKRLEPKTVLFYGQVPEECAGNIVKIKSFGEELTERKKR</sequence>
<dbReference type="AlphaFoldDB" id="A0A3R6D7I3"/>